<keyword evidence="3" id="KW-0547">Nucleotide-binding</keyword>
<evidence type="ECO:0000256" key="5">
    <source>
        <dbReference type="ARBA" id="ARBA00022840"/>
    </source>
</evidence>
<feature type="domain" description="Four-carbon acid sugar kinase nucleotide binding" evidence="8">
    <location>
        <begin position="294"/>
        <end position="447"/>
    </location>
</feature>
<organism evidence="9 10">
    <name type="scientific">Kushneria konosiri</name>
    <dbReference type="NCBI Taxonomy" id="698828"/>
    <lineage>
        <taxon>Bacteria</taxon>
        <taxon>Pseudomonadati</taxon>
        <taxon>Pseudomonadota</taxon>
        <taxon>Gammaproteobacteria</taxon>
        <taxon>Oceanospirillales</taxon>
        <taxon>Halomonadaceae</taxon>
        <taxon>Kushneria</taxon>
    </lineage>
</organism>
<keyword evidence="5" id="KW-0067">ATP-binding</keyword>
<dbReference type="InterPro" id="IPR037051">
    <property type="entry name" value="4-carb_acid_sugar_kinase_N_sf"/>
</dbReference>
<dbReference type="AlphaFoldDB" id="A0A2Z2HHT6"/>
<dbReference type="SUPFAM" id="SSF142764">
    <property type="entry name" value="YgbK-like"/>
    <property type="match status" value="1"/>
</dbReference>
<evidence type="ECO:0000256" key="4">
    <source>
        <dbReference type="ARBA" id="ARBA00022777"/>
    </source>
</evidence>
<name>A0A2Z2HHT6_9GAMM</name>
<evidence type="ECO:0000256" key="2">
    <source>
        <dbReference type="ARBA" id="ARBA00022679"/>
    </source>
</evidence>
<protein>
    <recommendedName>
        <fullName evidence="11">Serine kinase</fullName>
    </recommendedName>
</protein>
<evidence type="ECO:0008006" key="11">
    <source>
        <dbReference type="Google" id="ProtNLM"/>
    </source>
</evidence>
<keyword evidence="2" id="KW-0808">Transferase</keyword>
<evidence type="ECO:0000256" key="1">
    <source>
        <dbReference type="ARBA" id="ARBA00005715"/>
    </source>
</evidence>
<proteinExistence type="inferred from homology"/>
<dbReference type="GO" id="GO:0005524">
    <property type="term" value="F:ATP binding"/>
    <property type="evidence" value="ECO:0007669"/>
    <property type="project" value="UniProtKB-KW"/>
</dbReference>
<keyword evidence="6" id="KW-0119">Carbohydrate metabolism</keyword>
<gene>
    <name evidence="9" type="ORF">B9G99_08355</name>
</gene>
<dbReference type="Pfam" id="PF07005">
    <property type="entry name" value="SBD_N"/>
    <property type="match status" value="1"/>
</dbReference>
<keyword evidence="4" id="KW-0418">Kinase</keyword>
<evidence type="ECO:0000256" key="6">
    <source>
        <dbReference type="ARBA" id="ARBA00023277"/>
    </source>
</evidence>
<evidence type="ECO:0000256" key="3">
    <source>
        <dbReference type="ARBA" id="ARBA00022741"/>
    </source>
</evidence>
<reference evidence="9 10" key="1">
    <citation type="journal article" date="2017" name="Int. J. Syst. Evol. Microbiol.">
        <title>Kushneria konosiri sp. nov., isolated from the Korean salt-fermented seafood Daemi-jeot.</title>
        <authorList>
            <person name="Yun J.H."/>
            <person name="Park S.K."/>
            <person name="Lee J.Y."/>
            <person name="Jung M.J."/>
            <person name="Bae J.W."/>
        </authorList>
    </citation>
    <scope>NUCLEOTIDE SEQUENCE [LARGE SCALE GENOMIC DNA]</scope>
    <source>
        <strain evidence="9 10">X49</strain>
    </source>
</reference>
<comment type="similarity">
    <text evidence="1">Belongs to the four-carbon acid sugar kinase family.</text>
</comment>
<dbReference type="Gene3D" id="3.40.980.20">
    <property type="entry name" value="Four-carbon acid sugar kinase, nucleotide binding domain"/>
    <property type="match status" value="1"/>
</dbReference>
<dbReference type="InterPro" id="IPR010737">
    <property type="entry name" value="4-carb_acid_sugar_kinase_N"/>
</dbReference>
<evidence type="ECO:0000313" key="9">
    <source>
        <dbReference type="EMBL" id="ARS52891.1"/>
    </source>
</evidence>
<keyword evidence="10" id="KW-1185">Reference proteome</keyword>
<sequence length="458" mass="48244">MIDSIILMTEKIKISLFPFSGAGMSASEGPGITPAMPACAKRHDGSDGQKPRGHTRLLIMADDLTGTADSAVGATRAGLATAVVLGAEHIERADVVAIDLDSREVSAAEATQRHRLALTTWQGHFRFLFKKIDSTLRGNVAAEIASLSSVGMAIVAPAYPATGRTTRGGRQYLNGVPVEETEVWTNEGLQGRADLVEMLTAAALETATLDLEGLGQKDDHVLAVLEAHQARGVQALVCDVESDADLARLATLSARLDGVFWVGSAGLGEHLPGALGLSGSHSVEPMPPGHPQTLIVIGSMSGVSHRQAEQLLESVDALTLIDIDASDLRQDAAIDVVSALEARLDAALAQHCDVMVRLRQNKDRCAAEGPALSLALARLLSPRLERVERLIATGGATARAILMGANITRLTLVDAPDTGMARLLAITTAGPLEVITKAGGFGDDHAFQRVWQGQTRHH</sequence>
<dbReference type="EMBL" id="CP021323">
    <property type="protein sequence ID" value="ARS52891.1"/>
    <property type="molecule type" value="Genomic_DNA"/>
</dbReference>
<accession>A0A2Z2HHT6</accession>
<feature type="domain" description="Four-carbon acid sugar kinase N-terminal" evidence="7">
    <location>
        <begin position="57"/>
        <end position="271"/>
    </location>
</feature>
<evidence type="ECO:0000259" key="8">
    <source>
        <dbReference type="Pfam" id="PF17042"/>
    </source>
</evidence>
<evidence type="ECO:0000259" key="7">
    <source>
        <dbReference type="Pfam" id="PF07005"/>
    </source>
</evidence>
<dbReference type="GO" id="GO:0016301">
    <property type="term" value="F:kinase activity"/>
    <property type="evidence" value="ECO:0007669"/>
    <property type="project" value="UniProtKB-KW"/>
</dbReference>
<dbReference type="InterPro" id="IPR042213">
    <property type="entry name" value="NBD_C_sf"/>
</dbReference>
<dbReference type="KEGG" id="kus:B9G99_08355"/>
<evidence type="ECO:0000313" key="10">
    <source>
        <dbReference type="Proteomes" id="UP000250025"/>
    </source>
</evidence>
<dbReference type="Pfam" id="PF17042">
    <property type="entry name" value="NBD_C"/>
    <property type="match status" value="1"/>
</dbReference>
<dbReference type="Gene3D" id="3.40.50.10840">
    <property type="entry name" value="Putative sugar-binding, N-terminal domain"/>
    <property type="match status" value="1"/>
</dbReference>
<dbReference type="Proteomes" id="UP000250025">
    <property type="component" value="Chromosome"/>
</dbReference>
<dbReference type="InterPro" id="IPR031475">
    <property type="entry name" value="NBD_C"/>
</dbReference>